<dbReference type="InterPro" id="IPR011990">
    <property type="entry name" value="TPR-like_helical_dom_sf"/>
</dbReference>
<keyword evidence="3" id="KW-1185">Reference proteome</keyword>
<reference evidence="2 3" key="1">
    <citation type="submission" date="2018-02" db="EMBL/GenBank/DDBJ databases">
        <title>Sphingobacterium KA21.</title>
        <authorList>
            <person name="Vasarhelyi B.M."/>
            <person name="Deshmukh S."/>
            <person name="Balint B."/>
            <person name="Kukolya J."/>
        </authorList>
    </citation>
    <scope>NUCLEOTIDE SEQUENCE [LARGE SCALE GENOMIC DNA]</scope>
    <source>
        <strain evidence="2 3">Ka21</strain>
    </source>
</reference>
<dbReference type="InterPro" id="IPR019734">
    <property type="entry name" value="TPR_rpt"/>
</dbReference>
<name>A0ABR9T1V2_9SPHI</name>
<dbReference type="Gene3D" id="1.25.40.10">
    <property type="entry name" value="Tetratricopeptide repeat domain"/>
    <property type="match status" value="1"/>
</dbReference>
<protein>
    <recommendedName>
        <fullName evidence="4">MalT-like TPR region domain-containing protein</fullName>
    </recommendedName>
</protein>
<keyword evidence="1" id="KW-1133">Transmembrane helix</keyword>
<dbReference type="Gene3D" id="1.10.10.10">
    <property type="entry name" value="Winged helix-like DNA-binding domain superfamily/Winged helix DNA-binding domain"/>
    <property type="match status" value="1"/>
</dbReference>
<dbReference type="SUPFAM" id="SSF48452">
    <property type="entry name" value="TPR-like"/>
    <property type="match status" value="2"/>
</dbReference>
<evidence type="ECO:0008006" key="4">
    <source>
        <dbReference type="Google" id="ProtNLM"/>
    </source>
</evidence>
<keyword evidence="1" id="KW-0472">Membrane</keyword>
<comment type="caution">
    <text evidence="2">The sequence shown here is derived from an EMBL/GenBank/DDBJ whole genome shotgun (WGS) entry which is preliminary data.</text>
</comment>
<evidence type="ECO:0000313" key="2">
    <source>
        <dbReference type="EMBL" id="MBE8719313.1"/>
    </source>
</evidence>
<dbReference type="InterPro" id="IPR036388">
    <property type="entry name" value="WH-like_DNA-bd_sf"/>
</dbReference>
<dbReference type="SMART" id="SM00028">
    <property type="entry name" value="TPR"/>
    <property type="match status" value="3"/>
</dbReference>
<keyword evidence="1" id="KW-0812">Transmembrane</keyword>
<dbReference type="SUPFAM" id="SSF46894">
    <property type="entry name" value="C-terminal effector domain of the bipartite response regulators"/>
    <property type="match status" value="1"/>
</dbReference>
<dbReference type="EMBL" id="PSKQ01000010">
    <property type="protein sequence ID" value="MBE8719313.1"/>
    <property type="molecule type" value="Genomic_DNA"/>
</dbReference>
<dbReference type="RefSeq" id="WP_196937332.1">
    <property type="nucleotide sequence ID" value="NZ_MU158689.1"/>
</dbReference>
<dbReference type="Pfam" id="PF13424">
    <property type="entry name" value="TPR_12"/>
    <property type="match status" value="1"/>
</dbReference>
<proteinExistence type="predicted"/>
<dbReference type="Proteomes" id="UP000618319">
    <property type="component" value="Unassembled WGS sequence"/>
</dbReference>
<feature type="transmembrane region" description="Helical" evidence="1">
    <location>
        <begin position="396"/>
        <end position="416"/>
    </location>
</feature>
<organism evidence="2 3">
    <name type="scientific">Sphingobacterium pedocola</name>
    <dbReference type="NCBI Taxonomy" id="2082722"/>
    <lineage>
        <taxon>Bacteria</taxon>
        <taxon>Pseudomonadati</taxon>
        <taxon>Bacteroidota</taxon>
        <taxon>Sphingobacteriia</taxon>
        <taxon>Sphingobacteriales</taxon>
        <taxon>Sphingobacteriaceae</taxon>
        <taxon>Sphingobacterium</taxon>
    </lineage>
</organism>
<gene>
    <name evidence="2" type="ORF">C4F40_01035</name>
</gene>
<sequence length="583" mass="67478">MSYICNLLPMNNMPLRLLNRVLIYCSIIWSVSCSTPSGDLDLQAVQTALETPIDYGKDTAALEQQVGTLCRQAEEENDALLLWAYYLRMADGYSIAHDGVNDRSDAFFQEAQALAAEINRPALLLVTNIRNGYYLFTYRKISEAIPYFMYASTLLDESDLRQVPQLVRHMDYLARFFSYIGDHKRAVAAVERGLQFTSASSRQEAEMYNAMAVYLKRDNKPEEAVGYFSKALEVARQAKDTVWVGIVLGNLADMKYQNGEVEEAITDLKQNIAYSIQYGEHLDAMRALINLSEMYVNENRYVQAKDAVQQAIPYIEEKPYFLVYKLKVSKLLAKIAQYEGDWEVELAQLNRVVRLQEAIAKREDAEHLQRSYWRWKQERDQNALAAVADLKRRNQIYLRVGLFILFLMTVIGGLLIGRYRQRLRTRTLLLEKKRMEETLERQQMGEEIAVLRSSLDEFTNTLRINDLVIQKLKEENSTEKDNNFSESLENLLDSHLMTDTRWLKFKAIFDRVHHGYLAELKRQHPQLTENDLRIIALQKLELSNRSMGDILGISVDGVKKAKQRLKKKLDVDIYQDADVLERK</sequence>
<evidence type="ECO:0000313" key="3">
    <source>
        <dbReference type="Proteomes" id="UP000618319"/>
    </source>
</evidence>
<dbReference type="InterPro" id="IPR016032">
    <property type="entry name" value="Sig_transdc_resp-reg_C-effctor"/>
</dbReference>
<accession>A0ABR9T1V2</accession>
<evidence type="ECO:0000256" key="1">
    <source>
        <dbReference type="SAM" id="Phobius"/>
    </source>
</evidence>